<dbReference type="Pfam" id="PF00439">
    <property type="entry name" value="Bromodomain"/>
    <property type="match status" value="1"/>
</dbReference>
<dbReference type="InterPro" id="IPR051831">
    <property type="entry name" value="Bromodomain_contain_prot"/>
</dbReference>
<feature type="region of interest" description="Disordered" evidence="2">
    <location>
        <begin position="138"/>
        <end position="204"/>
    </location>
</feature>
<feature type="compositionally biased region" description="Basic and acidic residues" evidence="2">
    <location>
        <begin position="409"/>
        <end position="419"/>
    </location>
</feature>
<feature type="compositionally biased region" description="Low complexity" evidence="2">
    <location>
        <begin position="147"/>
        <end position="164"/>
    </location>
</feature>
<feature type="compositionally biased region" description="Basic and acidic residues" evidence="2">
    <location>
        <begin position="674"/>
        <end position="690"/>
    </location>
</feature>
<organism evidence="4">
    <name type="scientific">Trypanosoma vivax (strain Y486)</name>
    <dbReference type="NCBI Taxonomy" id="1055687"/>
    <lineage>
        <taxon>Eukaryota</taxon>
        <taxon>Discoba</taxon>
        <taxon>Euglenozoa</taxon>
        <taxon>Kinetoplastea</taxon>
        <taxon>Metakinetoplastina</taxon>
        <taxon>Trypanosomatida</taxon>
        <taxon>Trypanosomatidae</taxon>
        <taxon>Trypanosoma</taxon>
        <taxon>Duttonella</taxon>
    </lineage>
</organism>
<dbReference type="OMA" id="VCPRRCD"/>
<dbReference type="InterPro" id="IPR001487">
    <property type="entry name" value="Bromodomain"/>
</dbReference>
<sequence length="696" mass="77730">MSRERQPIYPAEELVALVRSLDRAEEQGLFSYDVIKQYPHLAEAYTKVCPVRCDLATAAHRAQRNVYGHDTQLTTLRKDVELMVNNCILFNGTDSVFAEAARQFGKFAAEQIDAYVSRKTGGRRFSTLRLKNTATAAAMGDGDDNAPADSDANKGGTVVVTPVPERTPRGKRSREEEENHNAEQRKAMPSLGRNGSADDSKRNVSQINGTDITRELLKLIESLNRREDKNAFAIDVVKAYPELKDAYEAICPVKMNLIIMQERAASGYYFNQQQQPGQRHEEVTSFLGGSVADSLTLLRSDVELMVNNCLRFNSGAPKWEQLAESFHLFAHKKIDDFVLRHAPHLKGTRSGVDAYARDSRWQAQERLPGGNTESEAEGAQQSAHNTLPVHSEAVPSTPTSVDRAAPLARKRDTSEEKATLRMQRHSAIYVANGVAPTIQPTVLQPVFTVPEALRRRVISDHLQRGTLHARLISSNDIPHVNGDVSGAKHCNEENSGGYENGIDEPPRVYGSALSCRAVLNAFVRSVRDFYEAQRQRQELESPFLYSMEEEQLYMDCVALVKQQLERLFLYVVLYEQEKAEMYEWIARKAAQQMTTGKNTFSSANHCWLDEAHLCYLVRFLLHLPQLLGLACAEADPEADGSEPELTITSVAKGVIERIARVTEEMLSFISRYEEKVEGKPETGAVGEKDQTNNSAA</sequence>
<dbReference type="InterPro" id="IPR036427">
    <property type="entry name" value="Bromodomain-like_sf"/>
</dbReference>
<dbReference type="CDD" id="cd04369">
    <property type="entry name" value="Bromodomain"/>
    <property type="match status" value="1"/>
</dbReference>
<feature type="region of interest" description="Disordered" evidence="2">
    <location>
        <begin position="674"/>
        <end position="696"/>
    </location>
</feature>
<evidence type="ECO:0000259" key="3">
    <source>
        <dbReference type="Pfam" id="PF00439"/>
    </source>
</evidence>
<evidence type="ECO:0000256" key="2">
    <source>
        <dbReference type="SAM" id="MobiDB-lite"/>
    </source>
</evidence>
<feature type="compositionally biased region" description="Basic and acidic residues" evidence="2">
    <location>
        <begin position="173"/>
        <end position="186"/>
    </location>
</feature>
<dbReference type="Gene3D" id="1.20.920.10">
    <property type="entry name" value="Bromodomain-like"/>
    <property type="match status" value="2"/>
</dbReference>
<dbReference type="VEuPathDB" id="TriTrypDB:TvY486_1114270"/>
<keyword evidence="1" id="KW-0103">Bromodomain</keyword>
<evidence type="ECO:0000256" key="1">
    <source>
        <dbReference type="ARBA" id="ARBA00023117"/>
    </source>
</evidence>
<dbReference type="SUPFAM" id="SSF47370">
    <property type="entry name" value="Bromodomain"/>
    <property type="match status" value="2"/>
</dbReference>
<accession>G0U8L7</accession>
<dbReference type="PANTHER" id="PTHR22881">
    <property type="entry name" value="BROMODOMAIN CONTAINING PROTEIN"/>
    <property type="match status" value="1"/>
</dbReference>
<reference evidence="4" key="1">
    <citation type="journal article" date="2012" name="Proc. Natl. Acad. Sci. U.S.A.">
        <title>Antigenic diversity is generated by distinct evolutionary mechanisms in African trypanosome species.</title>
        <authorList>
            <person name="Jackson A.P."/>
            <person name="Berry A."/>
            <person name="Aslett M."/>
            <person name="Allison H.C."/>
            <person name="Burton P."/>
            <person name="Vavrova-Anderson J."/>
            <person name="Brown R."/>
            <person name="Browne H."/>
            <person name="Corton N."/>
            <person name="Hauser H."/>
            <person name="Gamble J."/>
            <person name="Gilderthorp R."/>
            <person name="Marcello L."/>
            <person name="McQuillan J."/>
            <person name="Otto T.D."/>
            <person name="Quail M.A."/>
            <person name="Sanders M.J."/>
            <person name="van Tonder A."/>
            <person name="Ginger M.L."/>
            <person name="Field M.C."/>
            <person name="Barry J.D."/>
            <person name="Hertz-Fowler C."/>
            <person name="Berriman M."/>
        </authorList>
    </citation>
    <scope>NUCLEOTIDE SEQUENCE</scope>
    <source>
        <strain evidence="4">Y486</strain>
    </source>
</reference>
<name>G0U8L7_TRYVY</name>
<gene>
    <name evidence="4" type="ORF">TVY486_1114270</name>
</gene>
<protein>
    <recommendedName>
        <fullName evidence="3">Bromo domain-containing protein</fullName>
    </recommendedName>
</protein>
<feature type="domain" description="Bromo" evidence="3">
    <location>
        <begin position="42"/>
        <end position="102"/>
    </location>
</feature>
<dbReference type="FunFam" id="1.20.920.10:FF:000084">
    <property type="entry name" value="Bromodomain_-__putative"/>
    <property type="match status" value="2"/>
</dbReference>
<proteinExistence type="predicted"/>
<dbReference type="EMBL" id="HE573027">
    <property type="protein sequence ID" value="CCC53943.1"/>
    <property type="molecule type" value="Genomic_DNA"/>
</dbReference>
<dbReference type="AlphaFoldDB" id="G0U8L7"/>
<evidence type="ECO:0000313" key="4">
    <source>
        <dbReference type="EMBL" id="CCC53943.1"/>
    </source>
</evidence>
<feature type="region of interest" description="Disordered" evidence="2">
    <location>
        <begin position="365"/>
        <end position="420"/>
    </location>
</feature>
<dbReference type="PANTHER" id="PTHR22881:SF27">
    <property type="entry name" value="BROMODOMAIN CONTAINING 7_9"/>
    <property type="match status" value="1"/>
</dbReference>